<comment type="caution">
    <text evidence="17">The sequence shown here is derived from an EMBL/GenBank/DDBJ whole genome shotgun (WGS) entry which is preliminary data.</text>
</comment>
<dbReference type="OrthoDB" id="6339427at2759"/>
<dbReference type="GO" id="GO:0005366">
    <property type="term" value="F:myo-inositol:proton symporter activity"/>
    <property type="evidence" value="ECO:0007669"/>
    <property type="project" value="TreeGrafter"/>
</dbReference>
<accession>A0A1Z5JGT3</accession>
<evidence type="ECO:0000256" key="5">
    <source>
        <dbReference type="ARBA" id="ARBA00022692"/>
    </source>
</evidence>
<proteinExistence type="inferred from homology"/>
<dbReference type="AlphaFoldDB" id="A0A1Z5JGT3"/>
<evidence type="ECO:0000313" key="18">
    <source>
        <dbReference type="Proteomes" id="UP000198406"/>
    </source>
</evidence>
<feature type="domain" description="Major facilitator superfamily (MFS) profile" evidence="16">
    <location>
        <begin position="48"/>
        <end position="574"/>
    </location>
</feature>
<keyword evidence="4" id="KW-0813">Transport</keyword>
<dbReference type="InterPro" id="IPR005828">
    <property type="entry name" value="MFS_sugar_transport-like"/>
</dbReference>
<evidence type="ECO:0000256" key="7">
    <source>
        <dbReference type="ARBA" id="ARBA00023136"/>
    </source>
</evidence>
<dbReference type="PRINTS" id="PR00171">
    <property type="entry name" value="SUGRTRNSPORT"/>
</dbReference>
<feature type="transmembrane region" description="Helical" evidence="15">
    <location>
        <begin position="517"/>
        <end position="540"/>
    </location>
</feature>
<evidence type="ECO:0000256" key="9">
    <source>
        <dbReference type="ARBA" id="ARBA00044648"/>
    </source>
</evidence>
<evidence type="ECO:0000256" key="3">
    <source>
        <dbReference type="ARBA" id="ARBA00011738"/>
    </source>
</evidence>
<feature type="transmembrane region" description="Helical" evidence="15">
    <location>
        <begin position="352"/>
        <end position="375"/>
    </location>
</feature>
<comment type="subcellular location">
    <subcellularLocation>
        <location evidence="1">Membrane</location>
        <topology evidence="1">Multi-pass membrane protein</topology>
    </subcellularLocation>
</comment>
<comment type="catalytic activity">
    <reaction evidence="10">
        <text>D-xylose(out) = D-xylose(in)</text>
        <dbReference type="Rhea" id="RHEA:78427"/>
        <dbReference type="ChEBI" id="CHEBI:53455"/>
    </reaction>
    <physiologicalReaction direction="left-to-right" evidence="10">
        <dbReference type="Rhea" id="RHEA:78428"/>
    </physiologicalReaction>
</comment>
<keyword evidence="5 15" id="KW-0812">Transmembrane</keyword>
<comment type="catalytic activity">
    <reaction evidence="9">
        <text>D-glucose(out) = D-glucose(in)</text>
        <dbReference type="Rhea" id="RHEA:60376"/>
        <dbReference type="ChEBI" id="CHEBI:4167"/>
    </reaction>
    <physiologicalReaction direction="left-to-right" evidence="9">
        <dbReference type="Rhea" id="RHEA:60377"/>
    </physiologicalReaction>
</comment>
<dbReference type="InterPro" id="IPR020846">
    <property type="entry name" value="MFS_dom"/>
</dbReference>
<gene>
    <name evidence="17" type="ORF">FisN_17Hh136</name>
</gene>
<dbReference type="EMBL" id="BDSP01000061">
    <property type="protein sequence ID" value="GAX13204.1"/>
    <property type="molecule type" value="Genomic_DNA"/>
</dbReference>
<dbReference type="PROSITE" id="PS50850">
    <property type="entry name" value="MFS"/>
    <property type="match status" value="1"/>
</dbReference>
<evidence type="ECO:0000256" key="15">
    <source>
        <dbReference type="SAM" id="Phobius"/>
    </source>
</evidence>
<dbReference type="GO" id="GO:0016324">
    <property type="term" value="C:apical plasma membrane"/>
    <property type="evidence" value="ECO:0007669"/>
    <property type="project" value="TreeGrafter"/>
</dbReference>
<dbReference type="PROSITE" id="PS00216">
    <property type="entry name" value="SUGAR_TRANSPORT_1"/>
    <property type="match status" value="1"/>
</dbReference>
<feature type="transmembrane region" description="Helical" evidence="15">
    <location>
        <begin position="140"/>
        <end position="161"/>
    </location>
</feature>
<feature type="transmembrane region" description="Helical" evidence="15">
    <location>
        <begin position="116"/>
        <end position="134"/>
    </location>
</feature>
<evidence type="ECO:0000256" key="10">
    <source>
        <dbReference type="ARBA" id="ARBA00044656"/>
    </source>
</evidence>
<evidence type="ECO:0000259" key="16">
    <source>
        <dbReference type="PROSITE" id="PS50850"/>
    </source>
</evidence>
<feature type="transmembrane region" description="Helical" evidence="15">
    <location>
        <begin position="173"/>
        <end position="196"/>
    </location>
</feature>
<keyword evidence="6 15" id="KW-1133">Transmembrane helix</keyword>
<dbReference type="Pfam" id="PF00083">
    <property type="entry name" value="Sugar_tr"/>
    <property type="match status" value="2"/>
</dbReference>
<organism evidence="17 18">
    <name type="scientific">Fistulifera solaris</name>
    <name type="common">Oleaginous diatom</name>
    <dbReference type="NCBI Taxonomy" id="1519565"/>
    <lineage>
        <taxon>Eukaryota</taxon>
        <taxon>Sar</taxon>
        <taxon>Stramenopiles</taxon>
        <taxon>Ochrophyta</taxon>
        <taxon>Bacillariophyta</taxon>
        <taxon>Bacillariophyceae</taxon>
        <taxon>Bacillariophycidae</taxon>
        <taxon>Naviculales</taxon>
        <taxon>Naviculaceae</taxon>
        <taxon>Fistulifera</taxon>
    </lineage>
</organism>
<feature type="transmembrane region" description="Helical" evidence="15">
    <location>
        <begin position="546"/>
        <end position="567"/>
    </location>
</feature>
<dbReference type="SUPFAM" id="SSF103473">
    <property type="entry name" value="MFS general substrate transporter"/>
    <property type="match status" value="1"/>
</dbReference>
<dbReference type="InterPro" id="IPR050814">
    <property type="entry name" value="Myo-inositol_Transporter"/>
</dbReference>
<dbReference type="Gene3D" id="1.20.1250.20">
    <property type="entry name" value="MFS general substrate transporter like domains"/>
    <property type="match status" value="2"/>
</dbReference>
<name>A0A1Z5JGT3_FISSO</name>
<evidence type="ECO:0000256" key="12">
    <source>
        <dbReference type="ARBA" id="ARBA00044668"/>
    </source>
</evidence>
<feature type="transmembrane region" description="Helical" evidence="15">
    <location>
        <begin position="317"/>
        <end position="340"/>
    </location>
</feature>
<dbReference type="Proteomes" id="UP000198406">
    <property type="component" value="Unassembled WGS sequence"/>
</dbReference>
<dbReference type="InParanoid" id="A0A1Z5JGT3"/>
<evidence type="ECO:0000256" key="11">
    <source>
        <dbReference type="ARBA" id="ARBA00044662"/>
    </source>
</evidence>
<feature type="transmembrane region" description="Helical" evidence="15">
    <location>
        <begin position="382"/>
        <end position="404"/>
    </location>
</feature>
<dbReference type="PANTHER" id="PTHR48020">
    <property type="entry name" value="PROTON MYO-INOSITOL COTRANSPORTER"/>
    <property type="match status" value="1"/>
</dbReference>
<comment type="catalytic activity">
    <reaction evidence="8">
        <text>D-galactose(in) = D-galactose(out)</text>
        <dbReference type="Rhea" id="RHEA:34915"/>
        <dbReference type="ChEBI" id="CHEBI:4139"/>
    </reaction>
    <physiologicalReaction direction="right-to-left" evidence="8">
        <dbReference type="Rhea" id="RHEA:34917"/>
    </physiologicalReaction>
</comment>
<evidence type="ECO:0000313" key="17">
    <source>
        <dbReference type="EMBL" id="GAX13204.1"/>
    </source>
</evidence>
<dbReference type="PANTHER" id="PTHR48020:SF12">
    <property type="entry name" value="PROTON MYO-INOSITOL COTRANSPORTER"/>
    <property type="match status" value="1"/>
</dbReference>
<protein>
    <recommendedName>
        <fullName evidence="14">Hexose transporter 1</fullName>
    </recommendedName>
</protein>
<comment type="catalytic activity">
    <reaction evidence="11">
        <text>D-mannose(out) = D-mannose(in)</text>
        <dbReference type="Rhea" id="RHEA:78391"/>
        <dbReference type="ChEBI" id="CHEBI:4208"/>
    </reaction>
    <physiologicalReaction direction="left-to-right" evidence="11">
        <dbReference type="Rhea" id="RHEA:78392"/>
    </physiologicalReaction>
</comment>
<feature type="transmembrane region" description="Helical" evidence="15">
    <location>
        <begin position="202"/>
        <end position="223"/>
    </location>
</feature>
<evidence type="ECO:0000256" key="4">
    <source>
        <dbReference type="ARBA" id="ARBA00022448"/>
    </source>
</evidence>
<dbReference type="PROSITE" id="PS00217">
    <property type="entry name" value="SUGAR_TRANSPORT_2"/>
    <property type="match status" value="1"/>
</dbReference>
<sequence length="610" mass="66462">MSSEERIHDALLRKDTVTTSNTESLEPNNSVIVDADHVEQVHRKMRFLTAMAALGGFLFGFDTGVISGALLPIRRAFHLTARQQEWVVSSTVLAALLSSFVLGGGLNAYWGRRPSILLAAAIFTLGSCLLMLASNYESLLVGRILVGIAVGIASLTTPLYIAEAAEPSLRGQLVTVNAFLITLGQFTAGMVDGLLVTTEDGWRYMLGLAAIPSLMLWAGFWYLPESPRWLILQGKTDEARIVLRSLRVTEQQIHEEVQEIINSLSQMSTRDAIVDHEGDSGAYGPGSSHRTLSASTQLGFVDHFAAMLRDRGARRSLILGCGLMLIQQFSGINTVMYYAATIYEMSQFDELTAVWLSGFTALAQVVGIGLSLYLVDRMGRRTLVLTSLALVAVCLFFLGLSFYLSRVLSEPVLQAFDPCQSQSAMLWSGETKFCYDCTHIPGCGFCDGYCVQGSSTGPADLSQCPIGSEWVLGACTSPYGYMSVFAMVAYLLAFGIGMGGLPWTICSEIFPLQYRSIAISCSTGTNWFGNVIVAATFLSISSPQVLTAYGAFWMYGAVALIGFVWLYQVLPETKGMSLEEIECHFQGLHQNGYSSIADSDERERPSSNNF</sequence>
<comment type="catalytic activity">
    <reaction evidence="13">
        <text>D-fructose(out) = D-fructose(in)</text>
        <dbReference type="Rhea" id="RHEA:60372"/>
        <dbReference type="ChEBI" id="CHEBI:37721"/>
    </reaction>
    <physiologicalReaction direction="left-to-right" evidence="13">
        <dbReference type="Rhea" id="RHEA:60373"/>
    </physiologicalReaction>
</comment>
<feature type="transmembrane region" description="Helical" evidence="15">
    <location>
        <begin position="47"/>
        <end position="66"/>
    </location>
</feature>
<keyword evidence="18" id="KW-1185">Reference proteome</keyword>
<comment type="catalytic activity">
    <reaction evidence="12">
        <text>D-glucosamine(out) = D-glucosamine(in)</text>
        <dbReference type="Rhea" id="RHEA:78423"/>
        <dbReference type="ChEBI" id="CHEBI:58723"/>
    </reaction>
    <physiologicalReaction direction="left-to-right" evidence="12">
        <dbReference type="Rhea" id="RHEA:78424"/>
    </physiologicalReaction>
</comment>
<comment type="similarity">
    <text evidence="2">Belongs to the major facilitator superfamily. Sugar transporter (TC 2.A.1.1) family.</text>
</comment>
<comment type="subunit">
    <text evidence="3">Homodimer.</text>
</comment>
<evidence type="ECO:0000256" key="14">
    <source>
        <dbReference type="ARBA" id="ARBA00044780"/>
    </source>
</evidence>
<dbReference type="InterPro" id="IPR003663">
    <property type="entry name" value="Sugar/inositol_transpt"/>
</dbReference>
<evidence type="ECO:0000256" key="2">
    <source>
        <dbReference type="ARBA" id="ARBA00010992"/>
    </source>
</evidence>
<dbReference type="InterPro" id="IPR036259">
    <property type="entry name" value="MFS_trans_sf"/>
</dbReference>
<dbReference type="InterPro" id="IPR005829">
    <property type="entry name" value="Sugar_transporter_CS"/>
</dbReference>
<reference evidence="17 18" key="1">
    <citation type="journal article" date="2015" name="Plant Cell">
        <title>Oil accumulation by the oleaginous diatom Fistulifera solaris as revealed by the genome and transcriptome.</title>
        <authorList>
            <person name="Tanaka T."/>
            <person name="Maeda Y."/>
            <person name="Veluchamy A."/>
            <person name="Tanaka M."/>
            <person name="Abida H."/>
            <person name="Marechal E."/>
            <person name="Bowler C."/>
            <person name="Muto M."/>
            <person name="Sunaga Y."/>
            <person name="Tanaka M."/>
            <person name="Yoshino T."/>
            <person name="Taniguchi T."/>
            <person name="Fukuda Y."/>
            <person name="Nemoto M."/>
            <person name="Matsumoto M."/>
            <person name="Wong P.S."/>
            <person name="Aburatani S."/>
            <person name="Fujibuchi W."/>
        </authorList>
    </citation>
    <scope>NUCLEOTIDE SEQUENCE [LARGE SCALE GENOMIC DNA]</scope>
    <source>
        <strain evidence="17 18">JPCC DA0580</strain>
    </source>
</reference>
<evidence type="ECO:0000256" key="1">
    <source>
        <dbReference type="ARBA" id="ARBA00004141"/>
    </source>
</evidence>
<feature type="transmembrane region" description="Helical" evidence="15">
    <location>
        <begin position="479"/>
        <end position="505"/>
    </location>
</feature>
<evidence type="ECO:0000256" key="6">
    <source>
        <dbReference type="ARBA" id="ARBA00022989"/>
    </source>
</evidence>
<feature type="transmembrane region" description="Helical" evidence="15">
    <location>
        <begin position="86"/>
        <end position="109"/>
    </location>
</feature>
<keyword evidence="7 15" id="KW-0472">Membrane</keyword>
<evidence type="ECO:0000256" key="13">
    <source>
        <dbReference type="ARBA" id="ARBA00044710"/>
    </source>
</evidence>
<evidence type="ECO:0000256" key="8">
    <source>
        <dbReference type="ARBA" id="ARBA00044637"/>
    </source>
</evidence>